<accession>A0A5S9IUE8</accession>
<dbReference type="KEGG" id="uam:UABAM_06175"/>
<protein>
    <submittedName>
        <fullName evidence="6">Peptidase S10</fullName>
    </submittedName>
</protein>
<dbReference type="PANTHER" id="PTHR11802:SF3">
    <property type="entry name" value="RETINOID-INDUCIBLE SERINE CARBOXYPEPTIDASE"/>
    <property type="match status" value="1"/>
</dbReference>
<dbReference type="Pfam" id="PF00450">
    <property type="entry name" value="Peptidase_S10"/>
    <property type="match status" value="1"/>
</dbReference>
<dbReference type="GO" id="GO:0006508">
    <property type="term" value="P:proteolysis"/>
    <property type="evidence" value="ECO:0007669"/>
    <property type="project" value="UniProtKB-KW"/>
</dbReference>
<keyword evidence="3" id="KW-0732">Signal</keyword>
<evidence type="ECO:0000313" key="7">
    <source>
        <dbReference type="Proteomes" id="UP000326354"/>
    </source>
</evidence>
<sequence length="479" mass="54813">MTDKQDNENKPPKFQEEELVCQEKQIDFRSQILRYQATTGRLPLKNKDQEIDAQIFFTYYQKTPSDKQRPLTFAFNGGPGSPAIWLHLGALGPKKVQMTAEGFFPQLPFKMVDNSHSWLNETDLVFIDPVGCGYSEAKDEKTQEKFFSPNGDIESMGEFIRLFLTRFERWSSPLFLAGESYGAFRVAGLAGHLFHRGITFNGVMLISGALNFYTLHIGPDYRLHDLPFVLILPSYTAAAWYHKKLSDDLQKRDLKDVLQEVEKWAKTEYTLALMEGNELTTENYDNIVDKLCMYTGLQPQKVREVDLRVTLQEFCHNLMKPENTVVGRLDTRFVGLNAYESVVGSLTGDPSLASIIPPFNSCFYQYVAEELGYKSDLTYQNLTGVTSWKWENGHADTSQALQKAMSLNPHMKLYVGIGYYDLATPYFAMDYTLSHMRLDASRHANIAYHAYEAGHMYYINENSLQKFYDHIAQFITGSL</sequence>
<keyword evidence="1" id="KW-0121">Carboxypeptidase</keyword>
<dbReference type="EMBL" id="AP019860">
    <property type="protein sequence ID" value="BBM87760.1"/>
    <property type="molecule type" value="Genomic_DNA"/>
</dbReference>
<evidence type="ECO:0000256" key="5">
    <source>
        <dbReference type="ARBA" id="ARBA00023180"/>
    </source>
</evidence>
<dbReference type="PANTHER" id="PTHR11802">
    <property type="entry name" value="SERINE PROTEASE FAMILY S10 SERINE CARBOXYPEPTIDASE"/>
    <property type="match status" value="1"/>
</dbReference>
<evidence type="ECO:0000256" key="1">
    <source>
        <dbReference type="ARBA" id="ARBA00022645"/>
    </source>
</evidence>
<keyword evidence="5" id="KW-0325">Glycoprotein</keyword>
<dbReference type="RefSeq" id="WP_151971762.1">
    <property type="nucleotide sequence ID" value="NZ_AP019860.1"/>
</dbReference>
<keyword evidence="7" id="KW-1185">Reference proteome</keyword>
<gene>
    <name evidence="6" type="ORF">UABAM_06175</name>
</gene>
<dbReference type="SUPFAM" id="SSF53474">
    <property type="entry name" value="alpha/beta-Hydrolases"/>
    <property type="match status" value="1"/>
</dbReference>
<proteinExistence type="predicted"/>
<dbReference type="GO" id="GO:0004185">
    <property type="term" value="F:serine-type carboxypeptidase activity"/>
    <property type="evidence" value="ECO:0007669"/>
    <property type="project" value="InterPro"/>
</dbReference>
<dbReference type="Gene3D" id="3.40.50.1820">
    <property type="entry name" value="alpha/beta hydrolase"/>
    <property type="match status" value="1"/>
</dbReference>
<name>A0A5S9IUE8_UABAM</name>
<dbReference type="InterPro" id="IPR029058">
    <property type="entry name" value="AB_hydrolase_fold"/>
</dbReference>
<dbReference type="AlphaFoldDB" id="A0A5S9IUE8"/>
<evidence type="ECO:0000256" key="4">
    <source>
        <dbReference type="ARBA" id="ARBA00022801"/>
    </source>
</evidence>
<evidence type="ECO:0000256" key="3">
    <source>
        <dbReference type="ARBA" id="ARBA00022729"/>
    </source>
</evidence>
<dbReference type="Proteomes" id="UP000326354">
    <property type="component" value="Chromosome"/>
</dbReference>
<keyword evidence="4" id="KW-0378">Hydrolase</keyword>
<reference evidence="6 7" key="1">
    <citation type="submission" date="2019-08" db="EMBL/GenBank/DDBJ databases">
        <title>Complete genome sequence of Candidatus Uab amorphum.</title>
        <authorList>
            <person name="Shiratori T."/>
            <person name="Suzuki S."/>
            <person name="Kakizawa Y."/>
            <person name="Ishida K."/>
        </authorList>
    </citation>
    <scope>NUCLEOTIDE SEQUENCE [LARGE SCALE GENOMIC DNA]</scope>
    <source>
        <strain evidence="6 7">SRT547</strain>
    </source>
</reference>
<evidence type="ECO:0000256" key="2">
    <source>
        <dbReference type="ARBA" id="ARBA00022670"/>
    </source>
</evidence>
<dbReference type="InterPro" id="IPR001563">
    <property type="entry name" value="Peptidase_S10"/>
</dbReference>
<dbReference type="OrthoDB" id="9770107at2"/>
<organism evidence="6 7">
    <name type="scientific">Uabimicrobium amorphum</name>
    <dbReference type="NCBI Taxonomy" id="2596890"/>
    <lineage>
        <taxon>Bacteria</taxon>
        <taxon>Pseudomonadati</taxon>
        <taxon>Planctomycetota</taxon>
        <taxon>Candidatus Uabimicrobiia</taxon>
        <taxon>Candidatus Uabimicrobiales</taxon>
        <taxon>Candidatus Uabimicrobiaceae</taxon>
        <taxon>Candidatus Uabimicrobium</taxon>
    </lineage>
</organism>
<evidence type="ECO:0000313" key="6">
    <source>
        <dbReference type="EMBL" id="BBM87760.1"/>
    </source>
</evidence>
<keyword evidence="2" id="KW-0645">Protease</keyword>